<accession>A0ABR1BJS9</accession>
<name>A0ABR1BJS9_NECAM</name>
<dbReference type="EMBL" id="JAVFWL010000001">
    <property type="protein sequence ID" value="KAK6726726.1"/>
    <property type="molecule type" value="Genomic_DNA"/>
</dbReference>
<comment type="caution">
    <text evidence="1">The sequence shown here is derived from an EMBL/GenBank/DDBJ whole genome shotgun (WGS) entry which is preliminary data.</text>
</comment>
<gene>
    <name evidence="1" type="primary">Necator_chrI.g941</name>
    <name evidence="1" type="ORF">RB195_004817</name>
</gene>
<evidence type="ECO:0000313" key="1">
    <source>
        <dbReference type="EMBL" id="KAK6726726.1"/>
    </source>
</evidence>
<reference evidence="1 2" key="1">
    <citation type="submission" date="2023-08" db="EMBL/GenBank/DDBJ databases">
        <title>A Necator americanus chromosomal reference genome.</title>
        <authorList>
            <person name="Ilik V."/>
            <person name="Petrzelkova K.J."/>
            <person name="Pardy F."/>
            <person name="Fuh T."/>
            <person name="Niatou-Singa F.S."/>
            <person name="Gouil Q."/>
            <person name="Baker L."/>
            <person name="Ritchie M.E."/>
            <person name="Jex A.R."/>
            <person name="Gazzola D."/>
            <person name="Li H."/>
            <person name="Toshio Fujiwara R."/>
            <person name="Zhan B."/>
            <person name="Aroian R.V."/>
            <person name="Pafco B."/>
            <person name="Schwarz E.M."/>
        </authorList>
    </citation>
    <scope>NUCLEOTIDE SEQUENCE [LARGE SCALE GENOMIC DNA]</scope>
    <source>
        <strain evidence="1 2">Aroian</strain>
        <tissue evidence="1">Whole animal</tissue>
    </source>
</reference>
<organism evidence="1 2">
    <name type="scientific">Necator americanus</name>
    <name type="common">Human hookworm</name>
    <dbReference type="NCBI Taxonomy" id="51031"/>
    <lineage>
        <taxon>Eukaryota</taxon>
        <taxon>Metazoa</taxon>
        <taxon>Ecdysozoa</taxon>
        <taxon>Nematoda</taxon>
        <taxon>Chromadorea</taxon>
        <taxon>Rhabditida</taxon>
        <taxon>Rhabditina</taxon>
        <taxon>Rhabditomorpha</taxon>
        <taxon>Strongyloidea</taxon>
        <taxon>Ancylostomatidae</taxon>
        <taxon>Bunostominae</taxon>
        <taxon>Necator</taxon>
    </lineage>
</organism>
<sequence>MVARFELKKDEIGKEEGARYVMRIHAQFKQFYDGYESLEDFDHKAETVQEKLEELDWGVATSALPPRHGIFGLLPFLLDPPQVC</sequence>
<proteinExistence type="predicted"/>
<evidence type="ECO:0000313" key="2">
    <source>
        <dbReference type="Proteomes" id="UP001303046"/>
    </source>
</evidence>
<dbReference type="Proteomes" id="UP001303046">
    <property type="component" value="Unassembled WGS sequence"/>
</dbReference>
<keyword evidence="2" id="KW-1185">Reference proteome</keyword>
<protein>
    <submittedName>
        <fullName evidence="1">Uncharacterized protein</fullName>
    </submittedName>
</protein>